<dbReference type="PANTHER" id="PTHR45913">
    <property type="entry name" value="EPM2A-INTERACTING PROTEIN 1"/>
    <property type="match status" value="1"/>
</dbReference>
<dbReference type="OrthoDB" id="6137485at2759"/>
<dbReference type="GO" id="GO:0046983">
    <property type="term" value="F:protein dimerization activity"/>
    <property type="evidence" value="ECO:0007669"/>
    <property type="project" value="InterPro"/>
</dbReference>
<gene>
    <name evidence="2" type="ORF">OCBIM_22016945mg</name>
</gene>
<organism evidence="2">
    <name type="scientific">Octopus bimaculoides</name>
    <name type="common">California two-spotted octopus</name>
    <dbReference type="NCBI Taxonomy" id="37653"/>
    <lineage>
        <taxon>Eukaryota</taxon>
        <taxon>Metazoa</taxon>
        <taxon>Spiralia</taxon>
        <taxon>Lophotrochozoa</taxon>
        <taxon>Mollusca</taxon>
        <taxon>Cephalopoda</taxon>
        <taxon>Coleoidea</taxon>
        <taxon>Octopodiformes</taxon>
        <taxon>Octopoda</taxon>
        <taxon>Incirrata</taxon>
        <taxon>Octopodidae</taxon>
        <taxon>Octopus</taxon>
    </lineage>
</organism>
<accession>A0A0L8FJV2</accession>
<sequence length="283" mass="33108">MVNTRVLNHQKFKSLLEDMEAEHGNVIYHNSVWWLSLGKMLKQVSELQNETFLFLDMKGLSCDFVTKMRYEEWRCEIMFAADMFEKLNEWNVTLQGKGLFVHEMFRHVRSFKIKVGLFARLAENRVPASVSSKIRDHLLSLEDEVTRRFQDFKKIEPDLNLLPYPFTADIDTAPEEVQLELTDMQLDHMLKVMFNSVTLIEFYKSLSTDKFPCLKKFAGKMFSIFGSTYVCEQRFSCMQINKSKNRSSVSDINMQAMMSVSTSNLTTDFKITVNKCDRLHLSH</sequence>
<reference evidence="2" key="1">
    <citation type="submission" date="2015-07" db="EMBL/GenBank/DDBJ databases">
        <title>MeaNS - Measles Nucleotide Surveillance Program.</title>
        <authorList>
            <person name="Tran T."/>
            <person name="Druce J."/>
        </authorList>
    </citation>
    <scope>NUCLEOTIDE SEQUENCE</scope>
    <source>
        <strain evidence="2">UCB-OBI-ISO-001</strain>
        <tissue evidence="2">Gonad</tissue>
    </source>
</reference>
<proteinExistence type="predicted"/>
<name>A0A0L8FJV2_OCTBM</name>
<dbReference type="PANTHER" id="PTHR45913:SF9">
    <property type="entry name" value="GENERAL TRANSCRIPTION FACTOR II-I REPEAT DOMAIN-CONTAINING PROTEIN 2-LIKE-RELATED"/>
    <property type="match status" value="1"/>
</dbReference>
<dbReference type="Pfam" id="PF05699">
    <property type="entry name" value="Dimer_Tnp_hAT"/>
    <property type="match status" value="1"/>
</dbReference>
<feature type="domain" description="HAT C-terminal dimerisation" evidence="1">
    <location>
        <begin position="196"/>
        <end position="260"/>
    </location>
</feature>
<dbReference type="InterPro" id="IPR008906">
    <property type="entry name" value="HATC_C_dom"/>
</dbReference>
<dbReference type="AlphaFoldDB" id="A0A0L8FJV2"/>
<dbReference type="EMBL" id="KQ430102">
    <property type="protein sequence ID" value="KOF64672.1"/>
    <property type="molecule type" value="Genomic_DNA"/>
</dbReference>
<evidence type="ECO:0000313" key="2">
    <source>
        <dbReference type="EMBL" id="KOF64672.1"/>
    </source>
</evidence>
<evidence type="ECO:0000259" key="1">
    <source>
        <dbReference type="Pfam" id="PF05699"/>
    </source>
</evidence>
<protein>
    <recommendedName>
        <fullName evidence="1">HAT C-terminal dimerisation domain-containing protein</fullName>
    </recommendedName>
</protein>